<evidence type="ECO:0000256" key="1">
    <source>
        <dbReference type="SAM" id="MobiDB-lite"/>
    </source>
</evidence>
<evidence type="ECO:0000313" key="3">
    <source>
        <dbReference type="Proteomes" id="UP000076532"/>
    </source>
</evidence>
<organism evidence="2 3">
    <name type="scientific">Athelia psychrophila</name>
    <dbReference type="NCBI Taxonomy" id="1759441"/>
    <lineage>
        <taxon>Eukaryota</taxon>
        <taxon>Fungi</taxon>
        <taxon>Dikarya</taxon>
        <taxon>Basidiomycota</taxon>
        <taxon>Agaricomycotina</taxon>
        <taxon>Agaricomycetes</taxon>
        <taxon>Agaricomycetidae</taxon>
        <taxon>Atheliales</taxon>
        <taxon>Atheliaceae</taxon>
        <taxon>Athelia</taxon>
    </lineage>
</organism>
<feature type="non-terminal residue" evidence="2">
    <location>
        <position position="86"/>
    </location>
</feature>
<proteinExistence type="predicted"/>
<reference evidence="2 3" key="1">
    <citation type="journal article" date="2016" name="Mol. Biol. Evol.">
        <title>Comparative Genomics of Early-Diverging Mushroom-Forming Fungi Provides Insights into the Origins of Lignocellulose Decay Capabilities.</title>
        <authorList>
            <person name="Nagy L.G."/>
            <person name="Riley R."/>
            <person name="Tritt A."/>
            <person name="Adam C."/>
            <person name="Daum C."/>
            <person name="Floudas D."/>
            <person name="Sun H."/>
            <person name="Yadav J.S."/>
            <person name="Pangilinan J."/>
            <person name="Larsson K.H."/>
            <person name="Matsuura K."/>
            <person name="Barry K."/>
            <person name="Labutti K."/>
            <person name="Kuo R."/>
            <person name="Ohm R.A."/>
            <person name="Bhattacharya S.S."/>
            <person name="Shirouzu T."/>
            <person name="Yoshinaga Y."/>
            <person name="Martin F.M."/>
            <person name="Grigoriev I.V."/>
            <person name="Hibbett D.S."/>
        </authorList>
    </citation>
    <scope>NUCLEOTIDE SEQUENCE [LARGE SCALE GENOMIC DNA]</scope>
    <source>
        <strain evidence="2 3">CBS 109695</strain>
    </source>
</reference>
<gene>
    <name evidence="2" type="ORF">FIBSPDRAFT_879925</name>
</gene>
<feature type="region of interest" description="Disordered" evidence="1">
    <location>
        <begin position="39"/>
        <end position="58"/>
    </location>
</feature>
<protein>
    <submittedName>
        <fullName evidence="2">Uncharacterized protein</fullName>
    </submittedName>
</protein>
<accession>A0A167TGJ1</accession>
<evidence type="ECO:0000313" key="2">
    <source>
        <dbReference type="EMBL" id="KZP02917.1"/>
    </source>
</evidence>
<dbReference type="AlphaFoldDB" id="A0A167TGJ1"/>
<dbReference type="Proteomes" id="UP000076532">
    <property type="component" value="Unassembled WGS sequence"/>
</dbReference>
<keyword evidence="3" id="KW-1185">Reference proteome</keyword>
<sequence>MPLGALVVEKSRASGPDESRVLRLVFFNSSVRLLGLRSGMSTQDPRERAQCTDPQPDPSVGFTAAIVPLDQETHDVETDARPPCPF</sequence>
<dbReference type="EMBL" id="KV418240">
    <property type="protein sequence ID" value="KZP02917.1"/>
    <property type="molecule type" value="Genomic_DNA"/>
</dbReference>
<name>A0A167TGJ1_9AGAM</name>